<dbReference type="EMBL" id="KB456270">
    <property type="protein sequence ID" value="EMF08885.1"/>
    <property type="molecule type" value="Genomic_DNA"/>
</dbReference>
<evidence type="ECO:0000259" key="5">
    <source>
        <dbReference type="PROSITE" id="PS51371"/>
    </source>
</evidence>
<dbReference type="AlphaFoldDB" id="M3CAM6"/>
<evidence type="ECO:0000256" key="3">
    <source>
        <dbReference type="PROSITE-ProRule" id="PRU00703"/>
    </source>
</evidence>
<evidence type="ECO:0000256" key="4">
    <source>
        <dbReference type="SAM" id="MobiDB-lite"/>
    </source>
</evidence>
<dbReference type="SUPFAM" id="SSF54631">
    <property type="entry name" value="CBS-domain pair"/>
    <property type="match status" value="2"/>
</dbReference>
<feature type="compositionally biased region" description="Pro residues" evidence="4">
    <location>
        <begin position="24"/>
        <end position="34"/>
    </location>
</feature>
<feature type="compositionally biased region" description="Low complexity" evidence="4">
    <location>
        <begin position="36"/>
        <end position="65"/>
    </location>
</feature>
<evidence type="ECO:0000256" key="1">
    <source>
        <dbReference type="ARBA" id="ARBA00022737"/>
    </source>
</evidence>
<dbReference type="PANTHER" id="PTHR13780:SF36">
    <property type="entry name" value="CBS DOMAIN-CONTAINING PROTEIN"/>
    <property type="match status" value="1"/>
</dbReference>
<feature type="compositionally biased region" description="Polar residues" evidence="4">
    <location>
        <begin position="70"/>
        <end position="86"/>
    </location>
</feature>
<dbReference type="InterPro" id="IPR050511">
    <property type="entry name" value="AMPK_gamma/SDS23_families"/>
</dbReference>
<name>M3CAM6_SPHMS</name>
<dbReference type="OrthoDB" id="449052at2759"/>
<dbReference type="InterPro" id="IPR000644">
    <property type="entry name" value="CBS_dom"/>
</dbReference>
<feature type="region of interest" description="Disordered" evidence="4">
    <location>
        <begin position="454"/>
        <end position="477"/>
    </location>
</feature>
<keyword evidence="7" id="KW-1185">Reference proteome</keyword>
<dbReference type="Proteomes" id="UP000016931">
    <property type="component" value="Unassembled WGS sequence"/>
</dbReference>
<keyword evidence="2 3" id="KW-0129">CBS domain</keyword>
<dbReference type="GO" id="GO:0004865">
    <property type="term" value="F:protein serine/threonine phosphatase inhibitor activity"/>
    <property type="evidence" value="ECO:0007669"/>
    <property type="project" value="TreeGrafter"/>
</dbReference>
<dbReference type="eggNOG" id="KOG1764">
    <property type="taxonomic scope" value="Eukaryota"/>
</dbReference>
<dbReference type="OMA" id="DWTQISI"/>
<evidence type="ECO:0000313" key="7">
    <source>
        <dbReference type="Proteomes" id="UP000016931"/>
    </source>
</evidence>
<dbReference type="GeneID" id="27904186"/>
<organism evidence="6 7">
    <name type="scientific">Sphaerulina musiva (strain SO2202)</name>
    <name type="common">Poplar stem canker fungus</name>
    <name type="synonym">Septoria musiva</name>
    <dbReference type="NCBI Taxonomy" id="692275"/>
    <lineage>
        <taxon>Eukaryota</taxon>
        <taxon>Fungi</taxon>
        <taxon>Dikarya</taxon>
        <taxon>Ascomycota</taxon>
        <taxon>Pezizomycotina</taxon>
        <taxon>Dothideomycetes</taxon>
        <taxon>Dothideomycetidae</taxon>
        <taxon>Mycosphaerellales</taxon>
        <taxon>Mycosphaerellaceae</taxon>
        <taxon>Sphaerulina</taxon>
    </lineage>
</organism>
<feature type="compositionally biased region" description="Low complexity" evidence="4">
    <location>
        <begin position="7"/>
        <end position="23"/>
    </location>
</feature>
<sequence length="585" mass="63307">MAESEPEAPRTATAPASRGLLAPSSPPPPPPHPPLDSKSSPIIRPQSITASSSAPSTTPTPAQTPRLENVSPSVSKRSSFADNLNLRNHPVSPRQHTARTHSFSGPVLTELLMQPSHKAHGRDERFKGRDWRTIQVQEIIEPAEARFVELDSSIEDTTKLLIRSGSPNVVLVRESRKTKTVLSTFDYSDLNAYLLLVLGLSQPDELAARIADRARRGEVIPLKDVTDHLGPREEPVFTMHTATLLQAMELLGAGHHRVIVHKEGTSEAVGVLTQLRLVQFFWDNHQNFTATENLYSMTLKELELGAKEVLAINGDKPVADALRLMHAEGITSLPVLDNHRNVVGNISHVDVRLLTDTSAIPLLHSSCIHFIGVILSERGMFDGKDSYPVFHITPFSTLAHTVAKLCATRSHRMWVVDAPSPSTSVPPSPGMKHVIPSSAMHSSGLEHNTPITTPVRAGGGTDSMTPGPPYTSTNPAISIGAAQMPGASMSGRLSGVVSLTDILNLFARASGLSPGDPEETRRRRRQSSSSSVRPSMDSVRPSMDSVRPSVEGLRISQSREREMSSSTEMGRAGEGGNASRDRVAR</sequence>
<feature type="compositionally biased region" description="Low complexity" evidence="4">
    <location>
        <begin position="527"/>
        <end position="542"/>
    </location>
</feature>
<feature type="domain" description="CBS" evidence="5">
    <location>
        <begin position="305"/>
        <end position="362"/>
    </location>
</feature>
<feature type="region of interest" description="Disordered" evidence="4">
    <location>
        <begin position="509"/>
        <end position="585"/>
    </location>
</feature>
<reference evidence="6 7" key="1">
    <citation type="journal article" date="2012" name="PLoS Pathog.">
        <title>Diverse lifestyles and strategies of plant pathogenesis encoded in the genomes of eighteen Dothideomycetes fungi.</title>
        <authorList>
            <person name="Ohm R.A."/>
            <person name="Feau N."/>
            <person name="Henrissat B."/>
            <person name="Schoch C.L."/>
            <person name="Horwitz B.A."/>
            <person name="Barry K.W."/>
            <person name="Condon B.J."/>
            <person name="Copeland A.C."/>
            <person name="Dhillon B."/>
            <person name="Glaser F."/>
            <person name="Hesse C.N."/>
            <person name="Kosti I."/>
            <person name="LaButti K."/>
            <person name="Lindquist E.A."/>
            <person name="Lucas S."/>
            <person name="Salamov A.A."/>
            <person name="Bradshaw R.E."/>
            <person name="Ciuffetti L."/>
            <person name="Hamelin R.C."/>
            <person name="Kema G.H.J."/>
            <person name="Lawrence C."/>
            <person name="Scott J.A."/>
            <person name="Spatafora J.W."/>
            <person name="Turgeon B.G."/>
            <person name="de Wit P.J.G.M."/>
            <person name="Zhong S."/>
            <person name="Goodwin S.B."/>
            <person name="Grigoriev I.V."/>
        </authorList>
    </citation>
    <scope>NUCLEOTIDE SEQUENCE [LARGE SCALE GENOMIC DNA]</scope>
    <source>
        <strain evidence="6 7">SO2202</strain>
    </source>
</reference>
<evidence type="ECO:0000313" key="6">
    <source>
        <dbReference type="EMBL" id="EMF08885.1"/>
    </source>
</evidence>
<dbReference type="PROSITE" id="PS51371">
    <property type="entry name" value="CBS"/>
    <property type="match status" value="1"/>
</dbReference>
<protein>
    <recommendedName>
        <fullName evidence="5">CBS domain-containing protein</fullName>
    </recommendedName>
</protein>
<gene>
    <name evidence="6" type="ORF">SEPMUDRAFT_151796</name>
</gene>
<evidence type="ECO:0000256" key="2">
    <source>
        <dbReference type="ARBA" id="ARBA00023122"/>
    </source>
</evidence>
<dbReference type="STRING" id="692275.M3CAM6"/>
<dbReference type="InterPro" id="IPR046342">
    <property type="entry name" value="CBS_dom_sf"/>
</dbReference>
<dbReference type="GO" id="GO:0042149">
    <property type="term" value="P:cellular response to glucose starvation"/>
    <property type="evidence" value="ECO:0007669"/>
    <property type="project" value="TreeGrafter"/>
</dbReference>
<dbReference type="SMART" id="SM00116">
    <property type="entry name" value="CBS"/>
    <property type="match status" value="2"/>
</dbReference>
<dbReference type="HOGENOM" id="CLU_024459_0_0_1"/>
<dbReference type="Pfam" id="PF00571">
    <property type="entry name" value="CBS"/>
    <property type="match status" value="1"/>
</dbReference>
<dbReference type="PANTHER" id="PTHR13780">
    <property type="entry name" value="AMP-ACTIVATED PROTEIN KINASE, GAMMA REGULATORY SUBUNIT"/>
    <property type="match status" value="1"/>
</dbReference>
<dbReference type="CDD" id="cd02205">
    <property type="entry name" value="CBS_pair_SF"/>
    <property type="match status" value="1"/>
</dbReference>
<dbReference type="RefSeq" id="XP_016757006.1">
    <property type="nucleotide sequence ID" value="XM_016907049.1"/>
</dbReference>
<feature type="region of interest" description="Disordered" evidence="4">
    <location>
        <begin position="1"/>
        <end position="101"/>
    </location>
</feature>
<keyword evidence="1" id="KW-0677">Repeat</keyword>
<accession>M3CAM6</accession>
<dbReference type="Gene3D" id="3.10.580.10">
    <property type="entry name" value="CBS-domain"/>
    <property type="match status" value="2"/>
</dbReference>
<proteinExistence type="predicted"/>